<evidence type="ECO:0000313" key="1">
    <source>
        <dbReference type="EMBL" id="AOZ05551.1"/>
    </source>
</evidence>
<reference evidence="1 2" key="1">
    <citation type="submission" date="2016-10" db="EMBL/GenBank/DDBJ databases">
        <title>Complete genome sequences of three Cupriavidus strains isolated from various Malaysian environments.</title>
        <authorList>
            <person name="Abdullah A.A.-A."/>
            <person name="Shafie N.A.H."/>
            <person name="Lau N.S."/>
        </authorList>
    </citation>
    <scope>NUCLEOTIDE SEQUENCE [LARGE SCALE GENOMIC DNA]</scope>
    <source>
        <strain evidence="1 2">USMAA1020</strain>
    </source>
</reference>
<evidence type="ECO:0000313" key="2">
    <source>
        <dbReference type="Proteomes" id="UP000177515"/>
    </source>
</evidence>
<protein>
    <submittedName>
        <fullName evidence="1">Uncharacterized protein</fullName>
    </submittedName>
</protein>
<keyword evidence="2" id="KW-1185">Reference proteome</keyword>
<gene>
    <name evidence="1" type="ORF">BKK80_06855</name>
</gene>
<dbReference type="EMBL" id="CP017754">
    <property type="protein sequence ID" value="AOZ05551.1"/>
    <property type="molecule type" value="Genomic_DNA"/>
</dbReference>
<sequence length="95" mass="10070">MRETAWRVEAYRSMDVYVRTLLRRQAGPGPQAAEGQGGLWGYEARVCQQGADPSDAGDTDLLSSGAGGFATRHAAEVAAFVAGYGLVDRLLGPLE</sequence>
<proteinExistence type="predicted"/>
<name>A0ABN4TLX3_9BURK</name>
<dbReference type="Proteomes" id="UP000177515">
    <property type="component" value="Chromosome 1"/>
</dbReference>
<dbReference type="RefSeq" id="WP_071011777.1">
    <property type="nucleotide sequence ID" value="NZ_CP017754.1"/>
</dbReference>
<organism evidence="1 2">
    <name type="scientific">Cupriavidus malaysiensis</name>
    <dbReference type="NCBI Taxonomy" id="367825"/>
    <lineage>
        <taxon>Bacteria</taxon>
        <taxon>Pseudomonadati</taxon>
        <taxon>Pseudomonadota</taxon>
        <taxon>Betaproteobacteria</taxon>
        <taxon>Burkholderiales</taxon>
        <taxon>Burkholderiaceae</taxon>
        <taxon>Cupriavidus</taxon>
    </lineage>
</organism>
<accession>A0ABN4TLX3</accession>